<evidence type="ECO:0000313" key="1">
    <source>
        <dbReference type="EMBL" id="MCI15059.1"/>
    </source>
</evidence>
<accession>A0A392PU78</accession>
<dbReference type="EMBL" id="LXQA010094851">
    <property type="protein sequence ID" value="MCI15059.1"/>
    <property type="molecule type" value="Genomic_DNA"/>
</dbReference>
<name>A0A392PU78_9FABA</name>
<protein>
    <submittedName>
        <fullName evidence="1">Uncharacterized protein</fullName>
    </submittedName>
</protein>
<comment type="caution">
    <text evidence="1">The sequence shown here is derived from an EMBL/GenBank/DDBJ whole genome shotgun (WGS) entry which is preliminary data.</text>
</comment>
<feature type="non-terminal residue" evidence="1">
    <location>
        <position position="68"/>
    </location>
</feature>
<keyword evidence="2" id="KW-1185">Reference proteome</keyword>
<dbReference type="Proteomes" id="UP000265520">
    <property type="component" value="Unassembled WGS sequence"/>
</dbReference>
<evidence type="ECO:0000313" key="2">
    <source>
        <dbReference type="Proteomes" id="UP000265520"/>
    </source>
</evidence>
<organism evidence="1 2">
    <name type="scientific">Trifolium medium</name>
    <dbReference type="NCBI Taxonomy" id="97028"/>
    <lineage>
        <taxon>Eukaryota</taxon>
        <taxon>Viridiplantae</taxon>
        <taxon>Streptophyta</taxon>
        <taxon>Embryophyta</taxon>
        <taxon>Tracheophyta</taxon>
        <taxon>Spermatophyta</taxon>
        <taxon>Magnoliopsida</taxon>
        <taxon>eudicotyledons</taxon>
        <taxon>Gunneridae</taxon>
        <taxon>Pentapetalae</taxon>
        <taxon>rosids</taxon>
        <taxon>fabids</taxon>
        <taxon>Fabales</taxon>
        <taxon>Fabaceae</taxon>
        <taxon>Papilionoideae</taxon>
        <taxon>50 kb inversion clade</taxon>
        <taxon>NPAAA clade</taxon>
        <taxon>Hologalegina</taxon>
        <taxon>IRL clade</taxon>
        <taxon>Trifolieae</taxon>
        <taxon>Trifolium</taxon>
    </lineage>
</organism>
<sequence>MCVAATPYTATLANRCSCHLATERTDATALFGRQPLAFLHVVIKCMQGEETHLAGFVVVLDLNFSLDK</sequence>
<reference evidence="1 2" key="1">
    <citation type="journal article" date="2018" name="Front. Plant Sci.">
        <title>Red Clover (Trifolium pratense) and Zigzag Clover (T. medium) - A Picture of Genomic Similarities and Differences.</title>
        <authorList>
            <person name="Dluhosova J."/>
            <person name="Istvanek J."/>
            <person name="Nedelnik J."/>
            <person name="Repkova J."/>
        </authorList>
    </citation>
    <scope>NUCLEOTIDE SEQUENCE [LARGE SCALE GENOMIC DNA]</scope>
    <source>
        <strain evidence="2">cv. 10/8</strain>
        <tissue evidence="1">Leaf</tissue>
    </source>
</reference>
<dbReference type="AlphaFoldDB" id="A0A392PU78"/>
<proteinExistence type="predicted"/>